<feature type="domain" description="EcxA zinc-binding" evidence="1">
    <location>
        <begin position="370"/>
        <end position="676"/>
    </location>
</feature>
<dbReference type="SUPFAM" id="SSF55486">
    <property type="entry name" value="Metalloproteases ('zincins'), catalytic domain"/>
    <property type="match status" value="1"/>
</dbReference>
<feature type="domain" description="DUF5117" evidence="2">
    <location>
        <begin position="77"/>
        <end position="233"/>
    </location>
</feature>
<dbReference type="Pfam" id="PF17148">
    <property type="entry name" value="DUF5117"/>
    <property type="match status" value="1"/>
</dbReference>
<organism evidence="3 4">
    <name type="scientific">Flagellimonas aurea</name>
    <dbReference type="NCBI Taxonomy" id="2915619"/>
    <lineage>
        <taxon>Bacteria</taxon>
        <taxon>Pseudomonadati</taxon>
        <taxon>Bacteroidota</taxon>
        <taxon>Flavobacteriia</taxon>
        <taxon>Flavobacteriales</taxon>
        <taxon>Flavobacteriaceae</taxon>
        <taxon>Flagellimonas</taxon>
    </lineage>
</organism>
<evidence type="ECO:0000313" key="3">
    <source>
        <dbReference type="EMBL" id="MBO0355920.1"/>
    </source>
</evidence>
<dbReference type="Pfam" id="PF16313">
    <property type="entry name" value="DUF4953"/>
    <property type="match status" value="1"/>
</dbReference>
<evidence type="ECO:0000259" key="1">
    <source>
        <dbReference type="Pfam" id="PF16313"/>
    </source>
</evidence>
<dbReference type="Proteomes" id="UP000664044">
    <property type="component" value="Unassembled WGS sequence"/>
</dbReference>
<dbReference type="InterPro" id="IPR032534">
    <property type="entry name" value="EcxA_zinc-bd"/>
</dbReference>
<dbReference type="PANTHER" id="PTHR38478:SF1">
    <property type="entry name" value="ZINC DEPENDENT METALLOPROTEASE DOMAIN LIPOPROTEIN"/>
    <property type="match status" value="1"/>
</dbReference>
<evidence type="ECO:0000313" key="4">
    <source>
        <dbReference type="Proteomes" id="UP000664044"/>
    </source>
</evidence>
<keyword evidence="3" id="KW-0378">Hydrolase</keyword>
<protein>
    <submittedName>
        <fullName evidence="3">Zinc-dependent metalloprotease</fullName>
    </submittedName>
</protein>
<dbReference type="RefSeq" id="WP_207036376.1">
    <property type="nucleotide sequence ID" value="NZ_JAFLNL010000013.1"/>
</dbReference>
<keyword evidence="4" id="KW-1185">Reference proteome</keyword>
<gene>
    <name evidence="3" type="ORF">J0656_18020</name>
</gene>
<comment type="caution">
    <text evidence="3">The sequence shown here is derived from an EMBL/GenBank/DDBJ whole genome shotgun (WGS) entry which is preliminary data.</text>
</comment>
<dbReference type="PANTHER" id="PTHR38478">
    <property type="entry name" value="PEPTIDASE M1A AND M12B"/>
    <property type="match status" value="1"/>
</dbReference>
<reference evidence="3 4" key="1">
    <citation type="submission" date="2021-03" db="EMBL/GenBank/DDBJ databases">
        <title>Muricauda lutimaris sp. nov. and Muricauda ruestringensis sp. nov, two marine members of the Flavobacteriaceae isolated from deep sea sediments of Western Pacific.</title>
        <authorList>
            <person name="Zhao S."/>
            <person name="Liu R."/>
        </authorList>
    </citation>
    <scope>NUCLEOTIDE SEQUENCE [LARGE SCALE GENOMIC DNA]</scope>
    <source>
        <strain evidence="3 4">BC31-1-A7</strain>
    </source>
</reference>
<dbReference type="InterPro" id="IPR033413">
    <property type="entry name" value="DUF5117"/>
</dbReference>
<dbReference type="EMBL" id="JAFLNL010000013">
    <property type="protein sequence ID" value="MBO0355920.1"/>
    <property type="molecule type" value="Genomic_DNA"/>
</dbReference>
<keyword evidence="3" id="KW-0645">Protease</keyword>
<keyword evidence="3" id="KW-0482">Metalloprotease</keyword>
<evidence type="ECO:0000259" key="2">
    <source>
        <dbReference type="Pfam" id="PF17148"/>
    </source>
</evidence>
<sequence length="769" mass="88102">MMAIDMHIKYWPIKAMKSMGLLPFLFSLFFELAACPVMGQANNGIHAQLENNQVFLVVPTELLDEPLLFVRHGTGYQQVVWSKQREHLILKVPRVQSLVGTTIPVNQDYKIEELILGRFPIVGQDRLEDGYRVDATELFLSAQIKWYRNFVEETAVPGAGFVENVFNLEGETIVQTKRTVARNGHRKTIIADFSFFRLPEPMRPRLYDSRMGYFVEDIKEGGHLSGSISRWRLTRRDSASYPSDPIKPITFYFGPKVPDTWKPYITSGIMEWLPAFEAAGFTNAIEVKELAKDVTEGPRHSMGRSMILWEAYSGIRGAEDRASSTVDTYVDFRSGEILKADIVLASSYQSLSDNYFVRCAPLDDRAQHYPFPDDLLGELIQSVTAHEAGHAFGLRDGNFGEFAYPFEKMRDKEWLKTMGHTPSAMTYARHNFIAQPEDSIPPSLLIQKVGPMDSHQIQWGYMPIPGTNGPFEELPELERILSVQDTVPWYRFNLDQYKPIGPGNTNEVVDNNDPIRTATLGLKNLERVMELLPHVYEGRGNSMHMERLYEKSLELWYHEMAFVMSLIGGYDIQLKSAAQEGGVYKSVDGNGQMDAMVFLGEHAFEVPDWLAAPEFSDRLYHTTNEDVLLEKQLTLLSETLNPFRMKRLEQTERNTHKGLSKRLLAQLRRDLFKELNGNRLPIAERRQKLQRAYVKSMVSAILEELRYDRPNARENTYLYSDYSKSLFLAELDGLQKQLMKALKRVGDEITKAHLKLCLLEMDKALRAEH</sequence>
<dbReference type="GO" id="GO:0008237">
    <property type="term" value="F:metallopeptidase activity"/>
    <property type="evidence" value="ECO:0007669"/>
    <property type="project" value="UniProtKB-KW"/>
</dbReference>
<accession>A0ABS3G925</accession>
<name>A0ABS3G925_9FLAO</name>
<proteinExistence type="predicted"/>